<dbReference type="Proteomes" id="UP000239698">
    <property type="component" value="Unassembled WGS sequence"/>
</dbReference>
<name>A0ABX5AH27_RATRA</name>
<reference evidence="2 3" key="1">
    <citation type="submission" date="2018-02" db="EMBL/GenBank/DDBJ databases">
        <title>Bacteriophage NCPPB3778 and a type I-E CRISPR drive the evolution of the US Biological Select Agent, Rathayibacter toxicus.</title>
        <authorList>
            <person name="Davis E.W.II."/>
            <person name="Tabima J.F."/>
            <person name="Weisberg A.J."/>
            <person name="Lopes L.D."/>
            <person name="Wiseman M.S."/>
            <person name="Wiseman M.S."/>
            <person name="Pupko T."/>
            <person name="Belcher M.S."/>
            <person name="Sechler A.J."/>
            <person name="Tancos M.A."/>
            <person name="Schroeder B.K."/>
            <person name="Murray T.D."/>
            <person name="Luster D.G."/>
            <person name="Schneider W.L."/>
            <person name="Rogers E."/>
            <person name="Andreote F.D."/>
            <person name="Grunwald N.J."/>
            <person name="Putnam M.L."/>
            <person name="Chang J.H."/>
        </authorList>
    </citation>
    <scope>NUCLEOTIDE SEQUENCE [LARGE SCALE GENOMIC DNA]</scope>
    <source>
        <strain evidence="2 3">AY1D6</strain>
    </source>
</reference>
<keyword evidence="3" id="KW-1185">Reference proteome</keyword>
<organism evidence="2 3">
    <name type="scientific">Rathayibacter rathayi</name>
    <name type="common">Corynebacterium rathayi</name>
    <dbReference type="NCBI Taxonomy" id="33887"/>
    <lineage>
        <taxon>Bacteria</taxon>
        <taxon>Bacillati</taxon>
        <taxon>Actinomycetota</taxon>
        <taxon>Actinomycetes</taxon>
        <taxon>Micrococcales</taxon>
        <taxon>Microbacteriaceae</taxon>
        <taxon>Rathayibacter</taxon>
    </lineage>
</organism>
<dbReference type="RefSeq" id="WP_104248563.1">
    <property type="nucleotide sequence ID" value="NZ_PSUD01000002.1"/>
</dbReference>
<sequence>MSPRTRLILLAAGTITLVAVALIAVMGALRPAPVAPIPTPTPTPTFTAQGSPVNDGVESPEDAEANVDMQENLTQGEHDLLHPAVDLSAFRAEAVAVVQAYVMFDSAETAADREARLLAAGASVDISDELTGLALERHDGEVDWVAKGATHGQPYAAFVSQEPTTVTFDVITDYWGSYGEPERYSQQQRGIWTVTIEWSGDPNTPTLGQVIRIGEPDFPLS</sequence>
<protein>
    <submittedName>
        <fullName evidence="2">Uncharacterized protein</fullName>
    </submittedName>
</protein>
<proteinExistence type="predicted"/>
<comment type="caution">
    <text evidence="2">The sequence shown here is derived from an EMBL/GenBank/DDBJ whole genome shotgun (WGS) entry which is preliminary data.</text>
</comment>
<gene>
    <name evidence="2" type="ORF">C5C40_02925</name>
</gene>
<dbReference type="EMBL" id="PSVT01000003">
    <property type="protein sequence ID" value="PPH79303.1"/>
    <property type="molecule type" value="Genomic_DNA"/>
</dbReference>
<evidence type="ECO:0000256" key="1">
    <source>
        <dbReference type="SAM" id="MobiDB-lite"/>
    </source>
</evidence>
<accession>A0ABX5AH27</accession>
<feature type="region of interest" description="Disordered" evidence="1">
    <location>
        <begin position="40"/>
        <end position="60"/>
    </location>
</feature>
<evidence type="ECO:0000313" key="2">
    <source>
        <dbReference type="EMBL" id="PPH79303.1"/>
    </source>
</evidence>
<evidence type="ECO:0000313" key="3">
    <source>
        <dbReference type="Proteomes" id="UP000239698"/>
    </source>
</evidence>